<accession>A0ABN7WZR9</accession>
<dbReference type="Proteomes" id="UP000789901">
    <property type="component" value="Unassembled WGS sequence"/>
</dbReference>
<feature type="non-terminal residue" evidence="3">
    <location>
        <position position="54"/>
    </location>
</feature>
<gene>
    <name evidence="3" type="ORF">GMARGA_LOCUS36942</name>
</gene>
<evidence type="ECO:0000313" key="4">
    <source>
        <dbReference type="Proteomes" id="UP000789901"/>
    </source>
</evidence>
<keyword evidence="1" id="KW-0547">Nucleotide-binding</keyword>
<keyword evidence="4" id="KW-1185">Reference proteome</keyword>
<evidence type="ECO:0000256" key="1">
    <source>
        <dbReference type="ARBA" id="ARBA00022741"/>
    </source>
</evidence>
<dbReference type="Pfam" id="PF00012">
    <property type="entry name" value="HSP70"/>
    <property type="match status" value="1"/>
</dbReference>
<organism evidence="3 4">
    <name type="scientific">Gigaspora margarita</name>
    <dbReference type="NCBI Taxonomy" id="4874"/>
    <lineage>
        <taxon>Eukaryota</taxon>
        <taxon>Fungi</taxon>
        <taxon>Fungi incertae sedis</taxon>
        <taxon>Mucoromycota</taxon>
        <taxon>Glomeromycotina</taxon>
        <taxon>Glomeromycetes</taxon>
        <taxon>Diversisporales</taxon>
        <taxon>Gigasporaceae</taxon>
        <taxon>Gigaspora</taxon>
    </lineage>
</organism>
<reference evidence="3 4" key="1">
    <citation type="submission" date="2021-06" db="EMBL/GenBank/DDBJ databases">
        <authorList>
            <person name="Kallberg Y."/>
            <person name="Tangrot J."/>
            <person name="Rosling A."/>
        </authorList>
    </citation>
    <scope>NUCLEOTIDE SEQUENCE [LARGE SCALE GENOMIC DNA]</scope>
    <source>
        <strain evidence="3 4">120-4 pot B 10/14</strain>
    </source>
</reference>
<dbReference type="InterPro" id="IPR013126">
    <property type="entry name" value="Hsp_70_fam"/>
</dbReference>
<proteinExistence type="predicted"/>
<dbReference type="EMBL" id="CAJVQB010074921">
    <property type="protein sequence ID" value="CAG8844175.1"/>
    <property type="molecule type" value="Genomic_DNA"/>
</dbReference>
<comment type="caution">
    <text evidence="3">The sequence shown here is derived from an EMBL/GenBank/DDBJ whole genome shotgun (WGS) entry which is preliminary data.</text>
</comment>
<evidence type="ECO:0000313" key="3">
    <source>
        <dbReference type="EMBL" id="CAG8844175.1"/>
    </source>
</evidence>
<sequence>MAKNLTNPLTLNETIAYGAAAQAAILSDNTSEKTQDLLVLDIIMLLSFSIKTLE</sequence>
<protein>
    <submittedName>
        <fullName evidence="3">9372_t:CDS:1</fullName>
    </submittedName>
</protein>
<name>A0ABN7WZR9_GIGMA</name>
<evidence type="ECO:0000256" key="2">
    <source>
        <dbReference type="ARBA" id="ARBA00022840"/>
    </source>
</evidence>
<keyword evidence="2" id="KW-0067">ATP-binding</keyword>